<dbReference type="CDD" id="cd02851">
    <property type="entry name" value="E_set_GO_C"/>
    <property type="match status" value="1"/>
</dbReference>
<dbReference type="InterPro" id="IPR014756">
    <property type="entry name" value="Ig_E-set"/>
</dbReference>
<evidence type="ECO:0000259" key="4">
    <source>
        <dbReference type="Pfam" id="PF09118"/>
    </source>
</evidence>
<dbReference type="InterPro" id="IPR011043">
    <property type="entry name" value="Gal_Oxase/kelch_b-propeller"/>
</dbReference>
<evidence type="ECO:0008006" key="6">
    <source>
        <dbReference type="Google" id="ProtNLM"/>
    </source>
</evidence>
<feature type="domain" description="Glyoxal oxidase N-terminal" evidence="3">
    <location>
        <begin position="46"/>
        <end position="99"/>
    </location>
</feature>
<feature type="domain" description="Galactose oxidase-like Early set" evidence="4">
    <location>
        <begin position="441"/>
        <end position="541"/>
    </location>
</feature>
<evidence type="ECO:0000256" key="2">
    <source>
        <dbReference type="SAM" id="MobiDB-lite"/>
    </source>
</evidence>
<dbReference type="SUPFAM" id="SSF81296">
    <property type="entry name" value="E set domains"/>
    <property type="match status" value="1"/>
</dbReference>
<dbReference type="Gene3D" id="2.60.40.10">
    <property type="entry name" value="Immunoglobulins"/>
    <property type="match status" value="1"/>
</dbReference>
<dbReference type="Pfam" id="PF09118">
    <property type="entry name" value="GO-like_E_set"/>
    <property type="match status" value="1"/>
</dbReference>
<keyword evidence="1" id="KW-0732">Signal</keyword>
<proteinExistence type="predicted"/>
<dbReference type="InterPro" id="IPR037293">
    <property type="entry name" value="Gal_Oxidase_central_sf"/>
</dbReference>
<dbReference type="PANTHER" id="PTHR32208:SF62">
    <property type="entry name" value="OXIDASE, PUTATIVE, EXPRESSED-RELATED"/>
    <property type="match status" value="1"/>
</dbReference>
<dbReference type="PANTHER" id="PTHR32208">
    <property type="entry name" value="SECRETED PROTEIN-RELATED"/>
    <property type="match status" value="1"/>
</dbReference>
<dbReference type="AlphaFoldDB" id="A0A6V7PP88"/>
<feature type="compositionally biased region" description="Pro residues" evidence="2">
    <location>
        <begin position="119"/>
        <end position="131"/>
    </location>
</feature>
<evidence type="ECO:0000256" key="1">
    <source>
        <dbReference type="ARBA" id="ARBA00022729"/>
    </source>
</evidence>
<evidence type="ECO:0000259" key="3">
    <source>
        <dbReference type="Pfam" id="PF07250"/>
    </source>
</evidence>
<accession>A0A6V7PP88</accession>
<sequence length="542" mass="58886">MKLTSSILFGLIIIFCLLSKFTIAVAIVGGGGRWEVLQKSIGVSAMHMQLLHNDRVVIFDRTDFGPSNLSLPDGRCRHDPNDRALTTDCTAHSVELAAARGPTAAAALPSARSLSSPTPGAPPAPSPPTAPRPDRRLQRRRPRRPHLRAVRRLSVRLVRGADGLAVRRWYASNQASPTARDRRRRPLQFNYEFYPKANPSDRTTYPLEFLKKTRDQPEENNLYPFVHLNVDGNLFIFANNRAILLDYKKNVVLRSSVLLPIEPPGTEAEVLVCGGAPVGSYLQAKNGGRFVGALPTCGRIRITDASPSWATETMPAARVMGDMVLLPSGEVLIINGAAAGTAGWELGRNPVYAPVVYRPDSPAASRSRCRARRVSRGCTTRRQCCSATAACWSAAATRTSTTTSPRRLPDGAQPRRFLAGLPLRREFKFPAENYHDTAPLALAYGEQFTLRFTVAAIKGGGRGDNGGVRVTMVAPGFATHSFSMNQRLLVLETKRATAVVGDGEYEVSVAAPKSGNLAPPGYYMLFVVNGGIPSEGIWAHIQ</sequence>
<dbReference type="Pfam" id="PF07250">
    <property type="entry name" value="Glyoxal_oxid_N"/>
    <property type="match status" value="2"/>
</dbReference>
<feature type="region of interest" description="Disordered" evidence="2">
    <location>
        <begin position="107"/>
        <end position="148"/>
    </location>
</feature>
<gene>
    <name evidence="5" type="ORF">CB5_LOCUS15858</name>
</gene>
<dbReference type="EMBL" id="LR862150">
    <property type="protein sequence ID" value="CAD1832647.1"/>
    <property type="molecule type" value="Genomic_DNA"/>
</dbReference>
<reference evidence="5" key="1">
    <citation type="submission" date="2020-07" db="EMBL/GenBank/DDBJ databases">
        <authorList>
            <person name="Lin J."/>
        </authorList>
    </citation>
    <scope>NUCLEOTIDE SEQUENCE</scope>
</reference>
<name>A0A6V7PP88_ANACO</name>
<feature type="domain" description="Glyoxal oxidase N-terminal" evidence="3">
    <location>
        <begin position="162"/>
        <end position="368"/>
    </location>
</feature>
<dbReference type="Gene3D" id="2.130.10.80">
    <property type="entry name" value="Galactose oxidase/kelch, beta-propeller"/>
    <property type="match status" value="1"/>
</dbReference>
<evidence type="ECO:0000313" key="5">
    <source>
        <dbReference type="EMBL" id="CAD1832647.1"/>
    </source>
</evidence>
<organism evidence="5">
    <name type="scientific">Ananas comosus var. bracteatus</name>
    <name type="common">red pineapple</name>
    <dbReference type="NCBI Taxonomy" id="296719"/>
    <lineage>
        <taxon>Eukaryota</taxon>
        <taxon>Viridiplantae</taxon>
        <taxon>Streptophyta</taxon>
        <taxon>Embryophyta</taxon>
        <taxon>Tracheophyta</taxon>
        <taxon>Spermatophyta</taxon>
        <taxon>Magnoliopsida</taxon>
        <taxon>Liliopsida</taxon>
        <taxon>Poales</taxon>
        <taxon>Bromeliaceae</taxon>
        <taxon>Bromelioideae</taxon>
        <taxon>Ananas</taxon>
    </lineage>
</organism>
<protein>
    <recommendedName>
        <fullName evidence="6">Galactose oxidase-like Early set domain-containing protein</fullName>
    </recommendedName>
</protein>
<feature type="compositionally biased region" description="Basic residues" evidence="2">
    <location>
        <begin position="137"/>
        <end position="148"/>
    </location>
</feature>
<dbReference type="InterPro" id="IPR009880">
    <property type="entry name" value="Glyoxal_oxidase_N"/>
</dbReference>
<dbReference type="InterPro" id="IPR015202">
    <property type="entry name" value="GO-like_E_set"/>
</dbReference>
<feature type="compositionally biased region" description="Low complexity" evidence="2">
    <location>
        <begin position="107"/>
        <end position="118"/>
    </location>
</feature>
<dbReference type="InterPro" id="IPR013783">
    <property type="entry name" value="Ig-like_fold"/>
</dbReference>
<dbReference type="SUPFAM" id="SSF50965">
    <property type="entry name" value="Galactose oxidase, central domain"/>
    <property type="match status" value="1"/>
</dbReference>